<dbReference type="EMBL" id="JAQLOI010000003">
    <property type="protein sequence ID" value="MDB1125493.1"/>
    <property type="molecule type" value="Genomic_DNA"/>
</dbReference>
<evidence type="ECO:0000256" key="2">
    <source>
        <dbReference type="HAMAP-Rule" id="MF_00684"/>
    </source>
</evidence>
<feature type="active site" description="Nucleophile" evidence="2">
    <location>
        <position position="19"/>
    </location>
</feature>
<dbReference type="SMART" id="SM01022">
    <property type="entry name" value="ASCH"/>
    <property type="match status" value="1"/>
</dbReference>
<dbReference type="EC" id="3.5.1.135" evidence="2"/>
<feature type="domain" description="ASCH" evidence="3">
    <location>
        <begin position="1"/>
        <end position="98"/>
    </location>
</feature>
<organism evidence="4 5">
    <name type="scientific">Vibrio algarum</name>
    <dbReference type="NCBI Taxonomy" id="3020714"/>
    <lineage>
        <taxon>Bacteria</taxon>
        <taxon>Pseudomonadati</taxon>
        <taxon>Pseudomonadota</taxon>
        <taxon>Gammaproteobacteria</taxon>
        <taxon>Vibrionales</taxon>
        <taxon>Vibrionaceae</taxon>
        <taxon>Vibrio</taxon>
    </lineage>
</organism>
<evidence type="ECO:0000256" key="1">
    <source>
        <dbReference type="ARBA" id="ARBA00022801"/>
    </source>
</evidence>
<evidence type="ECO:0000313" key="4">
    <source>
        <dbReference type="EMBL" id="MDB1125493.1"/>
    </source>
</evidence>
<dbReference type="CDD" id="cd06552">
    <property type="entry name" value="ASCH_yqfb_like"/>
    <property type="match status" value="1"/>
</dbReference>
<comment type="function">
    <text evidence="2">Catalyzes the hydrolysis of N(4)-acetylcytidine (ac4C).</text>
</comment>
<keyword evidence="5" id="KW-1185">Reference proteome</keyword>
<comment type="similarity">
    <text evidence="2">Belongs to the N(4)-acetylcytidine amidohydrolase family.</text>
</comment>
<keyword evidence="1 2" id="KW-0378">Hydrolase</keyword>
<dbReference type="PIRSF" id="PIRSF029143">
    <property type="entry name" value="UCP029143"/>
    <property type="match status" value="1"/>
</dbReference>
<dbReference type="NCBIfam" id="NF003443">
    <property type="entry name" value="PRK04980.1"/>
    <property type="match status" value="1"/>
</dbReference>
<accession>A0ABT4YVD4</accession>
<protein>
    <recommendedName>
        <fullName evidence="2">N(4)-acetylcytidine amidohydrolase</fullName>
        <shortName evidence="2">ac4C amidohydrolase</shortName>
        <ecNumber evidence="2">3.5.1.135</ecNumber>
    </recommendedName>
</protein>
<comment type="catalytic activity">
    <reaction evidence="2">
        <text>N(4)-acetylcytosine + H2O = cytosine + acetate + H(+)</text>
        <dbReference type="Rhea" id="RHEA:62940"/>
        <dbReference type="ChEBI" id="CHEBI:15377"/>
        <dbReference type="ChEBI" id="CHEBI:15378"/>
        <dbReference type="ChEBI" id="CHEBI:16040"/>
        <dbReference type="ChEBI" id="CHEBI:30089"/>
        <dbReference type="ChEBI" id="CHEBI:146134"/>
        <dbReference type="EC" id="3.5.1.135"/>
    </reaction>
</comment>
<gene>
    <name evidence="4" type="primary">yqfB</name>
    <name evidence="4" type="ORF">PGX00_18260</name>
</gene>
<dbReference type="Gene3D" id="2.30.130.30">
    <property type="entry name" value="Hypothetical protein"/>
    <property type="match status" value="1"/>
</dbReference>
<dbReference type="SUPFAM" id="SSF88697">
    <property type="entry name" value="PUA domain-like"/>
    <property type="match status" value="1"/>
</dbReference>
<evidence type="ECO:0000259" key="3">
    <source>
        <dbReference type="SMART" id="SM01022"/>
    </source>
</evidence>
<comment type="caution">
    <text evidence="4">The sequence shown here is derived from an EMBL/GenBank/DDBJ whole genome shotgun (WGS) entry which is preliminary data.</text>
</comment>
<reference evidence="4 5" key="1">
    <citation type="submission" date="2023-01" db="EMBL/GenBank/DDBJ databases">
        <title>Vibrio sp. KJ40-1 sp.nov, isolated from marine algae.</title>
        <authorList>
            <person name="Butt M."/>
            <person name="Kim J.M.J."/>
            <person name="Jeon C.O.C."/>
        </authorList>
    </citation>
    <scope>NUCLEOTIDE SEQUENCE [LARGE SCALE GENOMIC DNA]</scope>
    <source>
        <strain evidence="4 5">KJ40-1</strain>
    </source>
</reference>
<comment type="catalytic activity">
    <reaction evidence="2">
        <text>N(4)-acetylcytidine + H2O = cytidine + acetate + H(+)</text>
        <dbReference type="Rhea" id="RHEA:62932"/>
        <dbReference type="ChEBI" id="CHEBI:15377"/>
        <dbReference type="ChEBI" id="CHEBI:15378"/>
        <dbReference type="ChEBI" id="CHEBI:17562"/>
        <dbReference type="ChEBI" id="CHEBI:30089"/>
        <dbReference type="ChEBI" id="CHEBI:70989"/>
        <dbReference type="EC" id="3.5.1.135"/>
    </reaction>
</comment>
<feature type="active site" description="Proton donor" evidence="2">
    <location>
        <position position="69"/>
    </location>
</feature>
<dbReference type="Pfam" id="PF04266">
    <property type="entry name" value="ASCH"/>
    <property type="match status" value="1"/>
</dbReference>
<evidence type="ECO:0000313" key="5">
    <source>
        <dbReference type="Proteomes" id="UP001210678"/>
    </source>
</evidence>
<comment type="catalytic activity">
    <reaction evidence="2">
        <text>N(4)-acetyl-2'-deoxycytidine + H2O = 2'-deoxycytidine + acetate + H(+)</text>
        <dbReference type="Rhea" id="RHEA:62936"/>
        <dbReference type="ChEBI" id="CHEBI:15377"/>
        <dbReference type="ChEBI" id="CHEBI:15378"/>
        <dbReference type="ChEBI" id="CHEBI:15698"/>
        <dbReference type="ChEBI" id="CHEBI:30089"/>
        <dbReference type="ChEBI" id="CHEBI:146133"/>
        <dbReference type="EC" id="3.5.1.135"/>
    </reaction>
</comment>
<dbReference type="PANTHER" id="PTHR38088">
    <property type="entry name" value="UCP029143 FAMILY PROTEIN"/>
    <property type="match status" value="1"/>
</dbReference>
<name>A0ABT4YVD4_9VIBR</name>
<feature type="active site" description="Proton acceptor" evidence="2">
    <location>
        <position position="16"/>
    </location>
</feature>
<dbReference type="InterPro" id="IPR007374">
    <property type="entry name" value="ASCH_domain"/>
</dbReference>
<sequence length="98" mass="11456">MTFFERFETDILSGKKTITIRDESEKDYEINSVVQVSTYETGRWFCALKIVSVTAIQFDDLTEFHAQQENMSLPELKAVIREIYPNVDSLYVIAYYLV</sequence>
<dbReference type="PANTHER" id="PTHR38088:SF2">
    <property type="entry name" value="UCP029143 FAMILY PROTEIN"/>
    <property type="match status" value="1"/>
</dbReference>
<dbReference type="Proteomes" id="UP001210678">
    <property type="component" value="Unassembled WGS sequence"/>
</dbReference>
<proteinExistence type="inferred from homology"/>
<dbReference type="InterPro" id="IPR015947">
    <property type="entry name" value="PUA-like_sf"/>
</dbReference>
<dbReference type="InterPro" id="IPR008314">
    <property type="entry name" value="AC4CH"/>
</dbReference>
<dbReference type="HAMAP" id="MF_00684">
    <property type="entry name" value="ac4C_amidohydr"/>
    <property type="match status" value="1"/>
</dbReference>
<dbReference type="RefSeq" id="WP_272140906.1">
    <property type="nucleotide sequence ID" value="NZ_JAQLOI010000003.1"/>
</dbReference>